<protein>
    <submittedName>
        <fullName evidence="1">Uncharacterized protein</fullName>
    </submittedName>
</protein>
<name>A0AAD9V777_ACRCE</name>
<gene>
    <name evidence="1" type="ORF">P5673_012720</name>
</gene>
<dbReference type="Proteomes" id="UP001249851">
    <property type="component" value="Unassembled WGS sequence"/>
</dbReference>
<evidence type="ECO:0000313" key="2">
    <source>
        <dbReference type="Proteomes" id="UP001249851"/>
    </source>
</evidence>
<dbReference type="EMBL" id="JARQWQ010000024">
    <property type="protein sequence ID" value="KAK2563734.1"/>
    <property type="molecule type" value="Genomic_DNA"/>
</dbReference>
<comment type="caution">
    <text evidence="1">The sequence shown here is derived from an EMBL/GenBank/DDBJ whole genome shotgun (WGS) entry which is preliminary data.</text>
</comment>
<dbReference type="AlphaFoldDB" id="A0AAD9V777"/>
<proteinExistence type="predicted"/>
<reference evidence="1" key="2">
    <citation type="journal article" date="2023" name="Science">
        <title>Genomic signatures of disease resistance in endangered staghorn corals.</title>
        <authorList>
            <person name="Vollmer S.V."/>
            <person name="Selwyn J.D."/>
            <person name="Despard B.A."/>
            <person name="Roesel C.L."/>
        </authorList>
    </citation>
    <scope>NUCLEOTIDE SEQUENCE</scope>
    <source>
        <strain evidence="1">K2</strain>
    </source>
</reference>
<sequence>MTVIAHTYKLRLVSLQCGRFPHEESTIFQWFDPPGDTRSRNQIVKGMNIEKEAGKSWKRDSLFNKVKLNELHLFDELDEFEMFFHGTSH</sequence>
<organism evidence="1 2">
    <name type="scientific">Acropora cervicornis</name>
    <name type="common">Staghorn coral</name>
    <dbReference type="NCBI Taxonomy" id="6130"/>
    <lineage>
        <taxon>Eukaryota</taxon>
        <taxon>Metazoa</taxon>
        <taxon>Cnidaria</taxon>
        <taxon>Anthozoa</taxon>
        <taxon>Hexacorallia</taxon>
        <taxon>Scleractinia</taxon>
        <taxon>Astrocoeniina</taxon>
        <taxon>Acroporidae</taxon>
        <taxon>Acropora</taxon>
    </lineage>
</organism>
<accession>A0AAD9V777</accession>
<evidence type="ECO:0000313" key="1">
    <source>
        <dbReference type="EMBL" id="KAK2563734.1"/>
    </source>
</evidence>
<keyword evidence="2" id="KW-1185">Reference proteome</keyword>
<reference evidence="1" key="1">
    <citation type="journal article" date="2023" name="G3 (Bethesda)">
        <title>Whole genome assembly and annotation of the endangered Caribbean coral Acropora cervicornis.</title>
        <authorList>
            <person name="Selwyn J.D."/>
            <person name="Vollmer S.V."/>
        </authorList>
    </citation>
    <scope>NUCLEOTIDE SEQUENCE</scope>
    <source>
        <strain evidence="1">K2</strain>
    </source>
</reference>